<dbReference type="GO" id="GO:0046872">
    <property type="term" value="F:metal ion binding"/>
    <property type="evidence" value="ECO:0007669"/>
    <property type="project" value="UniProtKB-KW"/>
</dbReference>
<dbReference type="AlphaFoldDB" id="A0A410P3Z2"/>
<reference evidence="7 8" key="1">
    <citation type="submission" date="2017-01" db="EMBL/GenBank/DDBJ databases">
        <title>First insights into the biology of 'candidatus Vampirococcus archaeovorus'.</title>
        <authorList>
            <person name="Kizina J."/>
            <person name="Jordan S."/>
            <person name="Stueber K."/>
            <person name="Reinhardt R."/>
            <person name="Harder J."/>
        </authorList>
    </citation>
    <scope>NUCLEOTIDE SEQUENCE [LARGE SCALE GENOMIC DNA]</scope>
    <source>
        <strain evidence="7 8">LiM</strain>
    </source>
</reference>
<keyword evidence="2" id="KW-0949">S-adenosyl-L-methionine</keyword>
<dbReference type="SFLD" id="SFLDG01067">
    <property type="entry name" value="SPASM/twitch_domain_containing"/>
    <property type="match status" value="1"/>
</dbReference>
<evidence type="ECO:0000313" key="7">
    <source>
        <dbReference type="EMBL" id="QAT16876.1"/>
    </source>
</evidence>
<dbReference type="Pfam" id="PF04055">
    <property type="entry name" value="Radical_SAM"/>
    <property type="match status" value="1"/>
</dbReference>
<dbReference type="OrthoDB" id="9782387at2"/>
<keyword evidence="8" id="KW-1185">Reference proteome</keyword>
<feature type="domain" description="Radical SAM core" evidence="6">
    <location>
        <begin position="28"/>
        <end position="239"/>
    </location>
</feature>
<keyword evidence="3" id="KW-0479">Metal-binding</keyword>
<dbReference type="InterPro" id="IPR013785">
    <property type="entry name" value="Aldolase_TIM"/>
</dbReference>
<evidence type="ECO:0000256" key="4">
    <source>
        <dbReference type="ARBA" id="ARBA00023004"/>
    </source>
</evidence>
<dbReference type="InterPro" id="IPR050377">
    <property type="entry name" value="Radical_SAM_PqqE_MftC-like"/>
</dbReference>
<keyword evidence="5" id="KW-0411">Iron-sulfur</keyword>
<accession>A0A410P3Z2</accession>
<dbReference type="InterPro" id="IPR007197">
    <property type="entry name" value="rSAM"/>
</dbReference>
<dbReference type="InterPro" id="IPR058240">
    <property type="entry name" value="rSAM_sf"/>
</dbReference>
<dbReference type="SMART" id="SM00729">
    <property type="entry name" value="Elp3"/>
    <property type="match status" value="1"/>
</dbReference>
<name>A0A410P3Z2_VELA1</name>
<evidence type="ECO:0000313" key="8">
    <source>
        <dbReference type="Proteomes" id="UP000287243"/>
    </source>
</evidence>
<evidence type="ECO:0000259" key="6">
    <source>
        <dbReference type="PROSITE" id="PS51918"/>
    </source>
</evidence>
<evidence type="ECO:0000256" key="1">
    <source>
        <dbReference type="ARBA" id="ARBA00001966"/>
    </source>
</evidence>
<protein>
    <recommendedName>
        <fullName evidence="6">Radical SAM core domain-containing protein</fullName>
    </recommendedName>
</protein>
<organism evidence="7 8">
    <name type="scientific">Velamenicoccus archaeovorus</name>
    <dbReference type="NCBI Taxonomy" id="1930593"/>
    <lineage>
        <taxon>Bacteria</taxon>
        <taxon>Pseudomonadati</taxon>
        <taxon>Candidatus Omnitrophota</taxon>
        <taxon>Candidatus Velamenicoccus</taxon>
    </lineage>
</organism>
<dbReference type="PANTHER" id="PTHR11228:SF7">
    <property type="entry name" value="PQQA PEPTIDE CYCLASE"/>
    <property type="match status" value="1"/>
</dbReference>
<sequence>MGISKTLWDRCRAVELKRQTTQTYKNTVGTKKNLVFILTDRCNFSCRHCLRGPDKKDDLDLELAKGIIEESCRFGFRHVAITGGEPFLYPRLPELLEYICANHNTFSIVSNGSLFAEHLNTIKTCRRNLSSIAFSLESSDPRQHDHVRQNGSYEKLMEAFFLCRKTGIPFTILTAVSTANFEQLFDIAILSRKKGAQRLVLTTILPCPRAQDHQYVLDAKRREELFLTTAALSKVTGIPIGVGADIRTADPIRMCASLSLNEITVNAGGEIVQCCELANFDNENIRKSTLVCSMKDKTFAQALEICSQRLSRLEQDRIKELQKTQDPNHVDVNSCFYCVHKLGSKEWARP</sequence>
<proteinExistence type="predicted"/>
<dbReference type="PANTHER" id="PTHR11228">
    <property type="entry name" value="RADICAL SAM DOMAIN PROTEIN"/>
    <property type="match status" value="1"/>
</dbReference>
<evidence type="ECO:0000256" key="2">
    <source>
        <dbReference type="ARBA" id="ARBA00022691"/>
    </source>
</evidence>
<evidence type="ECO:0000256" key="5">
    <source>
        <dbReference type="ARBA" id="ARBA00023014"/>
    </source>
</evidence>
<comment type="cofactor">
    <cofactor evidence="1">
        <name>[4Fe-4S] cluster</name>
        <dbReference type="ChEBI" id="CHEBI:49883"/>
    </cofactor>
</comment>
<dbReference type="KEGG" id="vai:BU251_03580"/>
<dbReference type="EMBL" id="CP019384">
    <property type="protein sequence ID" value="QAT16876.1"/>
    <property type="molecule type" value="Genomic_DNA"/>
</dbReference>
<dbReference type="RefSeq" id="WP_128699517.1">
    <property type="nucleotide sequence ID" value="NZ_CP019384.1"/>
</dbReference>
<dbReference type="InterPro" id="IPR006638">
    <property type="entry name" value="Elp3/MiaA/NifB-like_rSAM"/>
</dbReference>
<dbReference type="GO" id="GO:0051536">
    <property type="term" value="F:iron-sulfur cluster binding"/>
    <property type="evidence" value="ECO:0007669"/>
    <property type="project" value="UniProtKB-KW"/>
</dbReference>
<dbReference type="Gene3D" id="3.20.20.70">
    <property type="entry name" value="Aldolase class I"/>
    <property type="match status" value="1"/>
</dbReference>
<evidence type="ECO:0000256" key="3">
    <source>
        <dbReference type="ARBA" id="ARBA00022723"/>
    </source>
</evidence>
<keyword evidence="4" id="KW-0408">Iron</keyword>
<dbReference type="SFLD" id="SFLDS00029">
    <property type="entry name" value="Radical_SAM"/>
    <property type="match status" value="1"/>
</dbReference>
<dbReference type="CDD" id="cd01335">
    <property type="entry name" value="Radical_SAM"/>
    <property type="match status" value="1"/>
</dbReference>
<dbReference type="GO" id="GO:0003824">
    <property type="term" value="F:catalytic activity"/>
    <property type="evidence" value="ECO:0007669"/>
    <property type="project" value="InterPro"/>
</dbReference>
<dbReference type="PROSITE" id="PS51918">
    <property type="entry name" value="RADICAL_SAM"/>
    <property type="match status" value="1"/>
</dbReference>
<dbReference type="Proteomes" id="UP000287243">
    <property type="component" value="Chromosome"/>
</dbReference>
<gene>
    <name evidence="7" type="ORF">BU251_03580</name>
</gene>
<dbReference type="SUPFAM" id="SSF102114">
    <property type="entry name" value="Radical SAM enzymes"/>
    <property type="match status" value="1"/>
</dbReference>